<evidence type="ECO:0000256" key="10">
    <source>
        <dbReference type="PIRSR" id="PIRSR000343-2"/>
    </source>
</evidence>
<evidence type="ECO:0000256" key="4">
    <source>
        <dbReference type="ARBA" id="ARBA00022617"/>
    </source>
</evidence>
<dbReference type="PIRSF" id="PIRSF000343">
    <property type="entry name" value="Haem_Oase"/>
    <property type="match status" value="1"/>
</dbReference>
<evidence type="ECO:0000256" key="8">
    <source>
        <dbReference type="ARBA" id="ARBA00048328"/>
    </source>
</evidence>
<evidence type="ECO:0000256" key="7">
    <source>
        <dbReference type="ARBA" id="ARBA00023004"/>
    </source>
</evidence>
<keyword evidence="6 11" id="KW-0560">Oxidoreductase</keyword>
<keyword evidence="5 10" id="KW-0479">Metal-binding</keyword>
<evidence type="ECO:0000313" key="11">
    <source>
        <dbReference type="EMBL" id="CCH67646.1"/>
    </source>
</evidence>
<comment type="catalytic activity">
    <reaction evidence="8">
        <text>heme b + 3 reduced [NADPH--hemoprotein reductase] + 3 O2 = biliverdin IXalpha + CO + Fe(2+) + 3 oxidized [NADPH--hemoprotein reductase] + 3 H2O + H(+)</text>
        <dbReference type="Rhea" id="RHEA:21764"/>
        <dbReference type="Rhea" id="RHEA-COMP:11964"/>
        <dbReference type="Rhea" id="RHEA-COMP:11965"/>
        <dbReference type="ChEBI" id="CHEBI:15377"/>
        <dbReference type="ChEBI" id="CHEBI:15378"/>
        <dbReference type="ChEBI" id="CHEBI:15379"/>
        <dbReference type="ChEBI" id="CHEBI:17245"/>
        <dbReference type="ChEBI" id="CHEBI:29033"/>
        <dbReference type="ChEBI" id="CHEBI:57618"/>
        <dbReference type="ChEBI" id="CHEBI:57991"/>
        <dbReference type="ChEBI" id="CHEBI:58210"/>
        <dbReference type="ChEBI" id="CHEBI:60344"/>
        <dbReference type="EC" id="1.14.14.18"/>
    </reaction>
</comment>
<dbReference type="GO" id="GO:0020037">
    <property type="term" value="F:heme binding"/>
    <property type="evidence" value="ECO:0007669"/>
    <property type="project" value="TreeGrafter"/>
</dbReference>
<keyword evidence="7 10" id="KW-0408">Iron</keyword>
<keyword evidence="4 9" id="KW-0349">Heme</keyword>
<dbReference type="Pfam" id="PF01126">
    <property type="entry name" value="Heme_oxygenase"/>
    <property type="match status" value="1"/>
</dbReference>
<feature type="binding site" evidence="9">
    <location>
        <position position="210"/>
    </location>
    <ligand>
        <name>heme b</name>
        <dbReference type="ChEBI" id="CHEBI:60344"/>
    </ligand>
</feature>
<evidence type="ECO:0000256" key="5">
    <source>
        <dbReference type="ARBA" id="ARBA00022723"/>
    </source>
</evidence>
<proteinExistence type="inferred from homology"/>
<dbReference type="FunFam" id="1.20.910.10:FF:000001">
    <property type="entry name" value="Heme oxygenase 1"/>
    <property type="match status" value="1"/>
</dbReference>
<evidence type="ECO:0000256" key="3">
    <source>
        <dbReference type="ARBA" id="ARBA00022531"/>
    </source>
</evidence>
<reference evidence="11 12" key="1">
    <citation type="submission" date="2012-05" db="EMBL/GenBank/DDBJ databases">
        <authorList>
            <person name="Hilton J."/>
        </authorList>
    </citation>
    <scope>NUCLEOTIDE SEQUENCE [LARGE SCALE GENOMIC DNA]</scope>
    <source>
        <strain evidence="11 12">HH01</strain>
    </source>
</reference>
<gene>
    <name evidence="11" type="ORF">RINTHH_14910</name>
</gene>
<evidence type="ECO:0000256" key="9">
    <source>
        <dbReference type="PIRSR" id="PIRSR000343-1"/>
    </source>
</evidence>
<dbReference type="PRINTS" id="PR00088">
    <property type="entry name" value="HAEMOXYGNASE"/>
</dbReference>
<dbReference type="GO" id="GO:0042167">
    <property type="term" value="P:heme catabolic process"/>
    <property type="evidence" value="ECO:0007669"/>
    <property type="project" value="TreeGrafter"/>
</dbReference>
<dbReference type="Proteomes" id="UP000053051">
    <property type="component" value="Unassembled WGS sequence"/>
</dbReference>
<dbReference type="GO" id="GO:0006788">
    <property type="term" value="P:heme oxidation"/>
    <property type="evidence" value="ECO:0007669"/>
    <property type="project" value="InterPro"/>
</dbReference>
<sequence length="274" mass="31500">MSCRLSCRREFQYSDIRLVKAQSCWLQNRIENIKEQNMIVNLAEKLYNGTKKSHTAAENVGFMKCFVKGVVDKECFAKFLSNFYFIYTALEIGIESHKHHPAIRGVYFPELNRQDALVKDMEFYYGEQWQEQIKPSPVTQTYLQRLQKLVNCSPELLIGHTYTRYMGDLSGGQMLQAIAQSGLKLQGFQGTSFYNFEQIPDKKAFKGKYRKALNSIPIDNVTAEKIVDEANYAFKLNMQIAQELEDMLIRAIGQLTFNNLTSSYTHGSTEVTTS</sequence>
<dbReference type="CDD" id="cd19165">
    <property type="entry name" value="HemeO"/>
    <property type="match status" value="1"/>
</dbReference>
<evidence type="ECO:0000256" key="2">
    <source>
        <dbReference type="ARBA" id="ARBA00012360"/>
    </source>
</evidence>
<dbReference type="GO" id="GO:0015979">
    <property type="term" value="P:photosynthesis"/>
    <property type="evidence" value="ECO:0007669"/>
    <property type="project" value="UniProtKB-KW"/>
</dbReference>
<reference evidence="12" key="2">
    <citation type="submission" date="2016-01" db="EMBL/GenBank/DDBJ databases">
        <title>Diatom-associated endosymboitic cyanobacterium lacks core nitrogen metabolism enzymes.</title>
        <authorList>
            <person name="Hilton J.A."/>
            <person name="Foster R.A."/>
            <person name="Tripp H.J."/>
            <person name="Carter B.J."/>
            <person name="Zehr J.P."/>
            <person name="Villareal T.A."/>
        </authorList>
    </citation>
    <scope>NUCLEOTIDE SEQUENCE [LARGE SCALE GENOMIC DNA]</scope>
    <source>
        <strain evidence="12">HH01</strain>
    </source>
</reference>
<dbReference type="EC" id="1.14.14.18" evidence="2"/>
<dbReference type="InterPro" id="IPR016053">
    <property type="entry name" value="Haem_Oase-like"/>
</dbReference>
<dbReference type="GO" id="GO:0004392">
    <property type="term" value="F:heme oxygenase (decyclizing) activity"/>
    <property type="evidence" value="ECO:0007669"/>
    <property type="project" value="UniProtKB-EC"/>
</dbReference>
<dbReference type="STRING" id="1165094.RINTHH_14910"/>
<evidence type="ECO:0000256" key="1">
    <source>
        <dbReference type="ARBA" id="ARBA00006134"/>
    </source>
</evidence>
<dbReference type="InterPro" id="IPR016084">
    <property type="entry name" value="Haem_Oase-like_multi-hlx"/>
</dbReference>
<dbReference type="PANTHER" id="PTHR10720:SF0">
    <property type="entry name" value="HEME OXYGENASE"/>
    <property type="match status" value="1"/>
</dbReference>
<protein>
    <recommendedName>
        <fullName evidence="2">heme oxygenase (biliverdin-producing)</fullName>
        <ecNumber evidence="2">1.14.14.18</ecNumber>
    </recommendedName>
</protein>
<feature type="binding site" description="axial binding residue" evidence="10">
    <location>
        <position position="54"/>
    </location>
    <ligand>
        <name>heme b</name>
        <dbReference type="ChEBI" id="CHEBI:60344"/>
    </ligand>
    <ligandPart>
        <name>Fe</name>
        <dbReference type="ChEBI" id="CHEBI:18248"/>
    </ligandPart>
</feature>
<dbReference type="AlphaFoldDB" id="M1X5V8"/>
<name>M1X5V8_9NOST</name>
<feature type="binding site" evidence="9">
    <location>
        <position position="162"/>
    </location>
    <ligand>
        <name>heme b</name>
        <dbReference type="ChEBI" id="CHEBI:60344"/>
    </ligand>
</feature>
<dbReference type="SUPFAM" id="SSF48613">
    <property type="entry name" value="Heme oxygenase-like"/>
    <property type="match status" value="1"/>
</dbReference>
<comment type="caution">
    <text evidence="11">The sequence shown here is derived from an EMBL/GenBank/DDBJ whole genome shotgun (WGS) entry which is preliminary data.</text>
</comment>
<accession>M1X5V8</accession>
<keyword evidence="12" id="KW-1185">Reference proteome</keyword>
<dbReference type="GO" id="GO:0046872">
    <property type="term" value="F:metal ion binding"/>
    <property type="evidence" value="ECO:0007669"/>
    <property type="project" value="UniProtKB-KW"/>
</dbReference>
<comment type="similarity">
    <text evidence="1">Belongs to the heme oxygenase family.</text>
</comment>
<dbReference type="PANTHER" id="PTHR10720">
    <property type="entry name" value="HEME OXYGENASE"/>
    <property type="match status" value="1"/>
</dbReference>
<evidence type="ECO:0000313" key="12">
    <source>
        <dbReference type="Proteomes" id="UP000053051"/>
    </source>
</evidence>
<keyword evidence="3" id="KW-0602">Photosynthesis</keyword>
<dbReference type="InterPro" id="IPR002051">
    <property type="entry name" value="Haem_Oase"/>
</dbReference>
<evidence type="ECO:0000256" key="6">
    <source>
        <dbReference type="ARBA" id="ARBA00023002"/>
    </source>
</evidence>
<dbReference type="EMBL" id="CAIY01000052">
    <property type="protein sequence ID" value="CCH67646.1"/>
    <property type="molecule type" value="Genomic_DNA"/>
</dbReference>
<dbReference type="Gene3D" id="1.20.910.10">
    <property type="entry name" value="Heme oxygenase-like"/>
    <property type="match status" value="1"/>
</dbReference>
<organism evidence="11 12">
    <name type="scientific">Richelia intracellularis HH01</name>
    <dbReference type="NCBI Taxonomy" id="1165094"/>
    <lineage>
        <taxon>Bacteria</taxon>
        <taxon>Bacillati</taxon>
        <taxon>Cyanobacteriota</taxon>
        <taxon>Cyanophyceae</taxon>
        <taxon>Nostocales</taxon>
        <taxon>Nostocaceae</taxon>
        <taxon>Richelia</taxon>
    </lineage>
</organism>
<dbReference type="GO" id="GO:0006979">
    <property type="term" value="P:response to oxidative stress"/>
    <property type="evidence" value="ECO:0007669"/>
    <property type="project" value="TreeGrafter"/>
</dbReference>